<keyword evidence="9" id="KW-0472">Membrane</keyword>
<dbReference type="SUPFAM" id="SSF53756">
    <property type="entry name" value="UDP-Glycosyltransferase/glycogen phosphorylase"/>
    <property type="match status" value="1"/>
</dbReference>
<keyword evidence="9" id="KW-1003">Cell membrane</keyword>
<sequence>MAKTTFFRIVLRGVYGLAWAAARPFLRRHKRLQEGFSWRLVPEDWSGPVTRTGEGDTEQIHYAETDIWLQAASGGEAYLIWEIIERLAARKETEGRPGPLRVLATTWTRQGLEILQGMAIKIHEAHPWLTVRATFFPLDAPGVMGRALDQARPRVVGLLETELWPGLLMACEKRHIPVVVLNGRMTEKSLRNYLRLDAVEPDIWKDMAPARVCAVSQADAARFARLFGEDRVETAPNIKFDRAASSPEAVEAPEALRALLPADHAGRTVLLASVREQEEEAALAIIRALRAADAPALIVAPRHMHRVKPWRKRLEEAGIPAVLRSRQEGPAPADAVILWDAFGELGQLYRLADAVFVGGSLAPLGGQNFLEALALGKIPCCGPHLDNFAWALEASAPDAADSLEALGLLRRGPDADAVAALLRRQLASPEDAEAVCGRFRAWLAPRLGGTDQCVRALLKHME</sequence>
<dbReference type="InterPro" id="IPR039901">
    <property type="entry name" value="Kdotransferase"/>
</dbReference>
<accession>A0A9D1R0Y4</accession>
<feature type="domain" description="3-deoxy-D-manno-octulosonic-acid transferase N-terminal" evidence="10">
    <location>
        <begin position="64"/>
        <end position="241"/>
    </location>
</feature>
<dbReference type="GO" id="GO:0009244">
    <property type="term" value="P:lipopolysaccharide core region biosynthetic process"/>
    <property type="evidence" value="ECO:0007669"/>
    <property type="project" value="UniProtKB-UniRule"/>
</dbReference>
<proteinExistence type="inferred from homology"/>
<evidence type="ECO:0000256" key="2">
    <source>
        <dbReference type="ARBA" id="ARBA00012621"/>
    </source>
</evidence>
<evidence type="ECO:0000256" key="1">
    <source>
        <dbReference type="ARBA" id="ARBA00004713"/>
    </source>
</evidence>
<dbReference type="GO" id="GO:0043842">
    <property type="term" value="F:Kdo transferase activity"/>
    <property type="evidence" value="ECO:0007669"/>
    <property type="project" value="UniProtKB-EC"/>
</dbReference>
<keyword evidence="4 9" id="KW-0808">Transferase</keyword>
<dbReference type="PANTHER" id="PTHR42755:SF1">
    <property type="entry name" value="3-DEOXY-D-MANNO-OCTULOSONIC ACID TRANSFERASE, MITOCHONDRIAL-RELATED"/>
    <property type="match status" value="1"/>
</dbReference>
<dbReference type="InterPro" id="IPR007507">
    <property type="entry name" value="Glycos_transf_N"/>
</dbReference>
<protein>
    <recommendedName>
        <fullName evidence="3 9">3-deoxy-D-manno-octulosonic acid transferase</fullName>
        <shortName evidence="9">Kdo transferase</shortName>
        <ecNumber evidence="2 9">2.4.99.12</ecNumber>
    </recommendedName>
    <alternativeName>
        <fullName evidence="5 9">Lipid IV(A) 3-deoxy-D-manno-octulosonic acid transferase</fullName>
    </alternativeName>
</protein>
<dbReference type="Pfam" id="PF04413">
    <property type="entry name" value="Glycos_transf_N"/>
    <property type="match status" value="1"/>
</dbReference>
<name>A0A9D1R0Y4_9BACT</name>
<evidence type="ECO:0000256" key="5">
    <source>
        <dbReference type="ARBA" id="ARBA00031445"/>
    </source>
</evidence>
<dbReference type="GO" id="GO:0009245">
    <property type="term" value="P:lipid A biosynthetic process"/>
    <property type="evidence" value="ECO:0007669"/>
    <property type="project" value="TreeGrafter"/>
</dbReference>
<evidence type="ECO:0000259" key="10">
    <source>
        <dbReference type="Pfam" id="PF04413"/>
    </source>
</evidence>
<dbReference type="EC" id="2.4.99.12" evidence="2 9"/>
<keyword evidence="9" id="KW-0448">Lipopolysaccharide biosynthesis</keyword>
<gene>
    <name evidence="11" type="ORF">H9874_07250</name>
</gene>
<feature type="active site" description="Proton acceptor" evidence="7">
    <location>
        <position position="76"/>
    </location>
</feature>
<dbReference type="EMBL" id="DXGI01000276">
    <property type="protein sequence ID" value="HIW78925.1"/>
    <property type="molecule type" value="Genomic_DNA"/>
</dbReference>
<dbReference type="AlphaFoldDB" id="A0A9D1R0Y4"/>
<dbReference type="GO" id="GO:0005886">
    <property type="term" value="C:plasma membrane"/>
    <property type="evidence" value="ECO:0007669"/>
    <property type="project" value="UniProtKB-SubCell"/>
</dbReference>
<dbReference type="Gene3D" id="3.40.50.11720">
    <property type="entry name" value="3-Deoxy-D-manno-octulosonic-acid transferase, N-terminal domain"/>
    <property type="match status" value="1"/>
</dbReference>
<evidence type="ECO:0000256" key="3">
    <source>
        <dbReference type="ARBA" id="ARBA00019077"/>
    </source>
</evidence>
<dbReference type="Proteomes" id="UP000824264">
    <property type="component" value="Unassembled WGS sequence"/>
</dbReference>
<organism evidence="11 12">
    <name type="scientific">Candidatus Bilophila faecipullorum</name>
    <dbReference type="NCBI Taxonomy" id="2838482"/>
    <lineage>
        <taxon>Bacteria</taxon>
        <taxon>Pseudomonadati</taxon>
        <taxon>Thermodesulfobacteriota</taxon>
        <taxon>Desulfovibrionia</taxon>
        <taxon>Desulfovibrionales</taxon>
        <taxon>Desulfovibrionaceae</taxon>
        <taxon>Bilophila</taxon>
    </lineage>
</organism>
<comment type="function">
    <text evidence="9">Involved in lipopolysaccharide (LPS) biosynthesis. Catalyzes the transfer of 3-deoxy-D-manno-octulosonate (Kdo) residue(s) from CMP-Kdo to lipid IV(A), the tetraacyldisaccharide-1,4'-bisphosphate precursor of lipid A.</text>
</comment>
<reference evidence="11" key="2">
    <citation type="submission" date="2021-04" db="EMBL/GenBank/DDBJ databases">
        <authorList>
            <person name="Gilroy R."/>
        </authorList>
    </citation>
    <scope>NUCLEOTIDE SEQUENCE</scope>
    <source>
        <strain evidence="11">ChiSxjej5B17-1746</strain>
    </source>
</reference>
<comment type="catalytic activity">
    <reaction evidence="6 9">
        <text>lipid IVA (E. coli) + CMP-3-deoxy-beta-D-manno-octulosonate = alpha-Kdo-(2-&gt;6)-lipid IVA (E. coli) + CMP + H(+)</text>
        <dbReference type="Rhea" id="RHEA:28066"/>
        <dbReference type="ChEBI" id="CHEBI:15378"/>
        <dbReference type="ChEBI" id="CHEBI:58603"/>
        <dbReference type="ChEBI" id="CHEBI:60364"/>
        <dbReference type="ChEBI" id="CHEBI:60377"/>
        <dbReference type="ChEBI" id="CHEBI:85987"/>
        <dbReference type="EC" id="2.4.99.12"/>
    </reaction>
</comment>
<comment type="subcellular location">
    <subcellularLocation>
        <location evidence="9">Cell membrane</location>
    </subcellularLocation>
</comment>
<dbReference type="InterPro" id="IPR038107">
    <property type="entry name" value="Glycos_transf_N_sf"/>
</dbReference>
<evidence type="ECO:0000256" key="7">
    <source>
        <dbReference type="PIRSR" id="PIRSR639901-1"/>
    </source>
</evidence>
<dbReference type="PANTHER" id="PTHR42755">
    <property type="entry name" value="3-DEOXY-MANNO-OCTULOSONATE CYTIDYLYLTRANSFERASE"/>
    <property type="match status" value="1"/>
</dbReference>
<dbReference type="Gene3D" id="3.40.50.2000">
    <property type="entry name" value="Glycogen Phosphorylase B"/>
    <property type="match status" value="1"/>
</dbReference>
<evidence type="ECO:0000256" key="6">
    <source>
        <dbReference type="ARBA" id="ARBA00049183"/>
    </source>
</evidence>
<feature type="site" description="Transition state stabilizer" evidence="8">
    <location>
        <position position="160"/>
    </location>
</feature>
<comment type="pathway">
    <text evidence="1 9">Bacterial outer membrane biogenesis; LPS core biosynthesis.</text>
</comment>
<evidence type="ECO:0000256" key="8">
    <source>
        <dbReference type="PIRSR" id="PIRSR639901-2"/>
    </source>
</evidence>
<comment type="similarity">
    <text evidence="9">Belongs to the glycosyltransferase group 1 family.</text>
</comment>
<evidence type="ECO:0000313" key="12">
    <source>
        <dbReference type="Proteomes" id="UP000824264"/>
    </source>
</evidence>
<evidence type="ECO:0000256" key="4">
    <source>
        <dbReference type="ARBA" id="ARBA00022679"/>
    </source>
</evidence>
<evidence type="ECO:0000256" key="9">
    <source>
        <dbReference type="RuleBase" id="RU365103"/>
    </source>
</evidence>
<evidence type="ECO:0000313" key="11">
    <source>
        <dbReference type="EMBL" id="HIW78925.1"/>
    </source>
</evidence>
<comment type="caution">
    <text evidence="11">The sequence shown here is derived from an EMBL/GenBank/DDBJ whole genome shotgun (WGS) entry which is preliminary data.</text>
</comment>
<reference evidence="11" key="1">
    <citation type="journal article" date="2021" name="PeerJ">
        <title>Extensive microbial diversity within the chicken gut microbiome revealed by metagenomics and culture.</title>
        <authorList>
            <person name="Gilroy R."/>
            <person name="Ravi A."/>
            <person name="Getino M."/>
            <person name="Pursley I."/>
            <person name="Horton D.L."/>
            <person name="Alikhan N.F."/>
            <person name="Baker D."/>
            <person name="Gharbi K."/>
            <person name="Hall N."/>
            <person name="Watson M."/>
            <person name="Adriaenssens E.M."/>
            <person name="Foster-Nyarko E."/>
            <person name="Jarju S."/>
            <person name="Secka A."/>
            <person name="Antonio M."/>
            <person name="Oren A."/>
            <person name="Chaudhuri R.R."/>
            <person name="La Ragione R."/>
            <person name="Hildebrand F."/>
            <person name="Pallen M.J."/>
        </authorList>
    </citation>
    <scope>NUCLEOTIDE SEQUENCE</scope>
    <source>
        <strain evidence="11">ChiSxjej5B17-1746</strain>
    </source>
</reference>
<feature type="site" description="Transition state stabilizer" evidence="8">
    <location>
        <position position="239"/>
    </location>
</feature>